<evidence type="ECO:0000256" key="7">
    <source>
        <dbReference type="ARBA" id="ARBA00022842"/>
    </source>
</evidence>
<evidence type="ECO:0000256" key="9">
    <source>
        <dbReference type="ARBA" id="ARBA00048070"/>
    </source>
</evidence>
<evidence type="ECO:0000256" key="6">
    <source>
        <dbReference type="ARBA" id="ARBA00022777"/>
    </source>
</evidence>
<feature type="domain" description="Phosphofructokinase" evidence="11">
    <location>
        <begin position="7"/>
        <end position="310"/>
    </location>
</feature>
<comment type="caution">
    <text evidence="12">The sequence shown here is derived from an EMBL/GenBank/DDBJ whole genome shotgun (WGS) entry which is preliminary data.</text>
</comment>
<dbReference type="InterPro" id="IPR022953">
    <property type="entry name" value="ATP_PFK"/>
</dbReference>
<dbReference type="EMBL" id="BTRK01000006">
    <property type="protein sequence ID" value="GMR59470.1"/>
    <property type="molecule type" value="Genomic_DNA"/>
</dbReference>
<accession>A0AAN5DC77</accession>
<dbReference type="GO" id="GO:0070095">
    <property type="term" value="F:fructose-6-phosphate binding"/>
    <property type="evidence" value="ECO:0007669"/>
    <property type="project" value="TreeGrafter"/>
</dbReference>
<dbReference type="InterPro" id="IPR000023">
    <property type="entry name" value="Phosphofructokinase_dom"/>
</dbReference>
<dbReference type="GO" id="GO:0005524">
    <property type="term" value="F:ATP binding"/>
    <property type="evidence" value="ECO:0007669"/>
    <property type="project" value="TreeGrafter"/>
</dbReference>
<keyword evidence="3" id="KW-0963">Cytoplasm</keyword>
<evidence type="ECO:0000256" key="1">
    <source>
        <dbReference type="ARBA" id="ARBA00001946"/>
    </source>
</evidence>
<keyword evidence="6" id="KW-0418">Kinase</keyword>
<protein>
    <recommendedName>
        <fullName evidence="11">Phosphofructokinase domain-containing protein</fullName>
    </recommendedName>
</protein>
<keyword evidence="8" id="KW-0324">Glycolysis</keyword>
<keyword evidence="13" id="KW-1185">Reference proteome</keyword>
<feature type="region of interest" description="Disordered" evidence="10">
    <location>
        <begin position="835"/>
        <end position="858"/>
    </location>
</feature>
<comment type="cofactor">
    <cofactor evidence="1">
        <name>Mg(2+)</name>
        <dbReference type="ChEBI" id="CHEBI:18420"/>
    </cofactor>
</comment>
<comment type="catalytic activity">
    <reaction evidence="9">
        <text>beta-D-fructose 6-phosphate + ATP = beta-D-fructose 1,6-bisphosphate + ADP + H(+)</text>
        <dbReference type="Rhea" id="RHEA:16109"/>
        <dbReference type="ChEBI" id="CHEBI:15378"/>
        <dbReference type="ChEBI" id="CHEBI:30616"/>
        <dbReference type="ChEBI" id="CHEBI:32966"/>
        <dbReference type="ChEBI" id="CHEBI:57634"/>
        <dbReference type="ChEBI" id="CHEBI:456216"/>
        <dbReference type="EC" id="2.7.1.11"/>
    </reaction>
</comment>
<dbReference type="GO" id="GO:0006002">
    <property type="term" value="P:fructose 6-phosphate metabolic process"/>
    <property type="evidence" value="ECO:0007669"/>
    <property type="project" value="InterPro"/>
</dbReference>
<keyword evidence="7" id="KW-0460">Magnesium</keyword>
<feature type="domain" description="Phosphofructokinase" evidence="11">
    <location>
        <begin position="466"/>
        <end position="744"/>
    </location>
</feature>
<dbReference type="AlphaFoldDB" id="A0AAN5DC77"/>
<dbReference type="Pfam" id="PF00365">
    <property type="entry name" value="PFK"/>
    <property type="match status" value="2"/>
</dbReference>
<dbReference type="GO" id="GO:0030388">
    <property type="term" value="P:fructose 1,6-bisphosphate metabolic process"/>
    <property type="evidence" value="ECO:0007669"/>
    <property type="project" value="TreeGrafter"/>
</dbReference>
<dbReference type="GO" id="GO:0003872">
    <property type="term" value="F:6-phosphofructokinase activity"/>
    <property type="evidence" value="ECO:0007669"/>
    <property type="project" value="UniProtKB-EC"/>
</dbReference>
<sequence>MAGAGKKIAVLTSGGDAQGMNAALRAVVRLSHFHHAEIFYIKDGYKGLIAGSIERATWESVANVIQTGGTFIGSARSKEFMTKQGRLKAASVLALNEINALICIGGDGSLTGLQLLQSEWAQLMDELVDMDKMSVERAQRCMKLSVVGIVGSIDNDFASSDMTIGADSALTRIVEAIDAVVDTAQSHQRTFVIEVMGRQCGYLALTAALATEADFVFVPEWPAGVDWPSTMCNRLAMMRKLGRRLNVVIVAEGAMDDTGNKITPEAVQKVVEEKLKFDTRITKLGHVQRGGRASFLDRLLGTRMGAEAVYTVIEPSLCTEAYVIGMEGNKLKRVPLAKAIERNKMVATAFEKGDLNAVVRLRGKTFAEKVEYLQTTSEIAASRAVQSRSRSSSPCYSSSSSSSFSSFSPAVSPVTKIRSSPSIMNAKEENGEEMSEKSEKESNKSNRLGPSSNKPLELPAKKNMALAVLHVGAPAAGMNSITHSFVRCALAAGYDVYGVHDSLTGLASGVMEKLDWSSVAGWVSKGGSMLGTKKEKVTEPYAIAGTLSNYNIKGLLIVGGFEAYSASLYLSRQRKTLPELRIPMAVVPATISNNVPGTRVSIGSDTALNEIARLIDSVKQSGTGTRKRSFIVETMGGQCGYLAAMGGLAGAADSIHIFEEQMEGREVERQRVEAEHRVKRAGTHNYLMVRGEGCTMRSEEVLEIFRESHQMTSRLVTLGHVQQGGAPSVFDRQMGLRMGAKALSSLRTMLMEEPHPDSEKEGTVMIGLQGSSIRATPMIELKGISCFSHRSHNDTEWWRKLAILARVLALETRAPDSAKDKRGARALEALAEAVAEGQSEEKRESAGGEAKVSSLTPRGVLLPSFEQSVLQRGRGTRRTKGVEEESTMYSVSYEDELVEYEEGKTTKE</sequence>
<name>A0AAN5DC77_9BILA</name>
<dbReference type="PRINTS" id="PR00476">
    <property type="entry name" value="PHFRCTKINASE"/>
</dbReference>
<gene>
    <name evidence="12" type="ORF">PMAYCL1PPCAC_29665</name>
</gene>
<dbReference type="PANTHER" id="PTHR13697">
    <property type="entry name" value="PHOSPHOFRUCTOKINASE"/>
    <property type="match status" value="1"/>
</dbReference>
<dbReference type="Gene3D" id="3.40.50.460">
    <property type="entry name" value="Phosphofructokinase domain"/>
    <property type="match status" value="2"/>
</dbReference>
<evidence type="ECO:0000259" key="11">
    <source>
        <dbReference type="Pfam" id="PF00365"/>
    </source>
</evidence>
<dbReference type="GO" id="GO:0048029">
    <property type="term" value="F:monosaccharide binding"/>
    <property type="evidence" value="ECO:0007669"/>
    <property type="project" value="TreeGrafter"/>
</dbReference>
<evidence type="ECO:0000256" key="3">
    <source>
        <dbReference type="ARBA" id="ARBA00022490"/>
    </source>
</evidence>
<evidence type="ECO:0000256" key="2">
    <source>
        <dbReference type="ARBA" id="ARBA00004679"/>
    </source>
</evidence>
<evidence type="ECO:0000256" key="10">
    <source>
        <dbReference type="SAM" id="MobiDB-lite"/>
    </source>
</evidence>
<dbReference type="GO" id="GO:0042802">
    <property type="term" value="F:identical protein binding"/>
    <property type="evidence" value="ECO:0007669"/>
    <property type="project" value="TreeGrafter"/>
</dbReference>
<dbReference type="SUPFAM" id="SSF53784">
    <property type="entry name" value="Phosphofructokinase"/>
    <property type="match status" value="2"/>
</dbReference>
<dbReference type="GO" id="GO:0005945">
    <property type="term" value="C:6-phosphofructokinase complex"/>
    <property type="evidence" value="ECO:0007669"/>
    <property type="project" value="TreeGrafter"/>
</dbReference>
<proteinExistence type="predicted"/>
<keyword evidence="5" id="KW-0479">Metal-binding</keyword>
<feature type="compositionally biased region" description="Basic and acidic residues" evidence="10">
    <location>
        <begin position="426"/>
        <end position="444"/>
    </location>
</feature>
<evidence type="ECO:0000313" key="13">
    <source>
        <dbReference type="Proteomes" id="UP001328107"/>
    </source>
</evidence>
<dbReference type="GO" id="GO:0061621">
    <property type="term" value="P:canonical glycolysis"/>
    <property type="evidence" value="ECO:0007669"/>
    <property type="project" value="TreeGrafter"/>
</dbReference>
<dbReference type="GO" id="GO:0016208">
    <property type="term" value="F:AMP binding"/>
    <property type="evidence" value="ECO:0007669"/>
    <property type="project" value="TreeGrafter"/>
</dbReference>
<dbReference type="PANTHER" id="PTHR13697:SF8">
    <property type="entry name" value="ATP-DEPENDENT 6-PHOSPHOFRUCTOKINASE 2"/>
    <property type="match status" value="1"/>
</dbReference>
<evidence type="ECO:0000256" key="4">
    <source>
        <dbReference type="ARBA" id="ARBA00022679"/>
    </source>
</evidence>
<dbReference type="FunFam" id="3.40.50.460:FF:000007">
    <property type="entry name" value="ATP-dependent 6-phosphofructokinase"/>
    <property type="match status" value="1"/>
</dbReference>
<dbReference type="PROSITE" id="PS00433">
    <property type="entry name" value="PHOSPHOFRUCTOKINASE"/>
    <property type="match status" value="2"/>
</dbReference>
<feature type="region of interest" description="Disordered" evidence="10">
    <location>
        <begin position="390"/>
        <end position="457"/>
    </location>
</feature>
<dbReference type="InterPro" id="IPR035966">
    <property type="entry name" value="PKF_sf"/>
</dbReference>
<dbReference type="Proteomes" id="UP001328107">
    <property type="component" value="Unassembled WGS sequence"/>
</dbReference>
<evidence type="ECO:0000313" key="12">
    <source>
        <dbReference type="EMBL" id="GMR59470.1"/>
    </source>
</evidence>
<evidence type="ECO:0000256" key="5">
    <source>
        <dbReference type="ARBA" id="ARBA00022723"/>
    </source>
</evidence>
<dbReference type="InterPro" id="IPR015912">
    <property type="entry name" value="Phosphofructokinase_CS"/>
</dbReference>
<organism evidence="12 13">
    <name type="scientific">Pristionchus mayeri</name>
    <dbReference type="NCBI Taxonomy" id="1317129"/>
    <lineage>
        <taxon>Eukaryota</taxon>
        <taxon>Metazoa</taxon>
        <taxon>Ecdysozoa</taxon>
        <taxon>Nematoda</taxon>
        <taxon>Chromadorea</taxon>
        <taxon>Rhabditida</taxon>
        <taxon>Rhabditina</taxon>
        <taxon>Diplogasteromorpha</taxon>
        <taxon>Diplogasteroidea</taxon>
        <taxon>Neodiplogasteridae</taxon>
        <taxon>Pristionchus</taxon>
    </lineage>
</organism>
<comment type="pathway">
    <text evidence="2">Carbohydrate degradation; glycolysis; D-glyceraldehyde 3-phosphate and glycerone phosphate from D-glucose: step 3/4.</text>
</comment>
<dbReference type="Gene3D" id="3.40.50.450">
    <property type="match status" value="2"/>
</dbReference>
<dbReference type="GO" id="GO:0046872">
    <property type="term" value="F:metal ion binding"/>
    <property type="evidence" value="ECO:0007669"/>
    <property type="project" value="UniProtKB-KW"/>
</dbReference>
<keyword evidence="4" id="KW-0808">Transferase</keyword>
<evidence type="ECO:0000256" key="8">
    <source>
        <dbReference type="ARBA" id="ARBA00023152"/>
    </source>
</evidence>
<reference evidence="13" key="1">
    <citation type="submission" date="2022-10" db="EMBL/GenBank/DDBJ databases">
        <title>Genome assembly of Pristionchus species.</title>
        <authorList>
            <person name="Yoshida K."/>
            <person name="Sommer R.J."/>
        </authorList>
    </citation>
    <scope>NUCLEOTIDE SEQUENCE [LARGE SCALE GENOMIC DNA]</scope>
    <source>
        <strain evidence="13">RS5460</strain>
    </source>
</reference>
<feature type="compositionally biased region" description="Low complexity" evidence="10">
    <location>
        <begin position="390"/>
        <end position="414"/>
    </location>
</feature>